<dbReference type="GO" id="GO:0008168">
    <property type="term" value="F:methyltransferase activity"/>
    <property type="evidence" value="ECO:0007669"/>
    <property type="project" value="UniProtKB-KW"/>
</dbReference>
<keyword evidence="3" id="KW-1185">Reference proteome</keyword>
<dbReference type="EMBL" id="WHOS01000072">
    <property type="protein sequence ID" value="NUB03716.1"/>
    <property type="molecule type" value="Genomic_DNA"/>
</dbReference>
<dbReference type="Proteomes" id="UP000605086">
    <property type="component" value="Unassembled WGS sequence"/>
</dbReference>
<gene>
    <name evidence="2" type="ORF">GBZ48_31365</name>
</gene>
<accession>A0ABX2KQF6</accession>
<evidence type="ECO:0000313" key="2">
    <source>
        <dbReference type="EMBL" id="NUB03716.1"/>
    </source>
</evidence>
<feature type="domain" description="Methyltransferase FkbM" evidence="1">
    <location>
        <begin position="76"/>
        <end position="206"/>
    </location>
</feature>
<dbReference type="InterPro" id="IPR053188">
    <property type="entry name" value="FkbM_Methyltransferase"/>
</dbReference>
<dbReference type="SUPFAM" id="SSF53335">
    <property type="entry name" value="S-adenosyl-L-methionine-dependent methyltransferases"/>
    <property type="match status" value="1"/>
</dbReference>
<dbReference type="Pfam" id="PF05050">
    <property type="entry name" value="Methyltransf_21"/>
    <property type="match status" value="1"/>
</dbReference>
<sequence length="272" mass="29030">MSIADGLKIAFDVHLSGDLERAEEFYRAILRASPGNPMAATLLGLIRSQRTMVRQSKHKALSLLRSRGFQPATVIDVGAQTGTPPLYEVFPDAHHVLIEPVAENEPALQALCGQLRSAEYHIAAVARRDGTVSLAVSEDRLYSSIVAEAVAKAVAGASPSSLPDRRTVPAVSLDCLCASRGHAGPMLVKIDVDGLELEVLAGAATLMRPDAVFAIEATVAGGDARLLPIVDAMAASGFQVWDIVDPLYRSGDERMWQVDLVMVHRDGPYAAL</sequence>
<dbReference type="GO" id="GO:0032259">
    <property type="term" value="P:methylation"/>
    <property type="evidence" value="ECO:0007669"/>
    <property type="project" value="UniProtKB-KW"/>
</dbReference>
<dbReference type="NCBIfam" id="TIGR01444">
    <property type="entry name" value="fkbM_fam"/>
    <property type="match status" value="1"/>
</dbReference>
<comment type="caution">
    <text evidence="2">The sequence shown here is derived from an EMBL/GenBank/DDBJ whole genome shotgun (WGS) entry which is preliminary data.</text>
</comment>
<dbReference type="RefSeq" id="WP_174474588.1">
    <property type="nucleotide sequence ID" value="NZ_JAGINN010000009.1"/>
</dbReference>
<dbReference type="PANTHER" id="PTHR36973">
    <property type="entry name" value="SLL1456 PROTEIN-RELATED"/>
    <property type="match status" value="1"/>
</dbReference>
<name>A0ABX2KQF6_9PROT</name>
<keyword evidence="2" id="KW-0489">Methyltransferase</keyword>
<dbReference type="InterPro" id="IPR006342">
    <property type="entry name" value="FkbM_mtfrase"/>
</dbReference>
<reference evidence="2 3" key="1">
    <citation type="submission" date="2019-10" db="EMBL/GenBank/DDBJ databases">
        <title>Genome sequence of Azospirillum melinis.</title>
        <authorList>
            <person name="Ambrosini A."/>
            <person name="Sant'Anna F.H."/>
            <person name="Cassan F.D."/>
            <person name="Souza E.M."/>
            <person name="Passaglia L.M.P."/>
        </authorList>
    </citation>
    <scope>NUCLEOTIDE SEQUENCE [LARGE SCALE GENOMIC DNA]</scope>
    <source>
        <strain evidence="2 3">TMCY0552</strain>
    </source>
</reference>
<keyword evidence="2" id="KW-0808">Transferase</keyword>
<dbReference type="Gene3D" id="3.40.50.150">
    <property type="entry name" value="Vaccinia Virus protein VP39"/>
    <property type="match status" value="1"/>
</dbReference>
<organism evidence="2 3">
    <name type="scientific">Azospirillum melinis</name>
    <dbReference type="NCBI Taxonomy" id="328839"/>
    <lineage>
        <taxon>Bacteria</taxon>
        <taxon>Pseudomonadati</taxon>
        <taxon>Pseudomonadota</taxon>
        <taxon>Alphaproteobacteria</taxon>
        <taxon>Rhodospirillales</taxon>
        <taxon>Azospirillaceae</taxon>
        <taxon>Azospirillum</taxon>
    </lineage>
</organism>
<evidence type="ECO:0000313" key="3">
    <source>
        <dbReference type="Proteomes" id="UP000605086"/>
    </source>
</evidence>
<proteinExistence type="predicted"/>
<dbReference type="PANTHER" id="PTHR36973:SF4">
    <property type="entry name" value="NODULATION PROTEIN"/>
    <property type="match status" value="1"/>
</dbReference>
<evidence type="ECO:0000259" key="1">
    <source>
        <dbReference type="Pfam" id="PF05050"/>
    </source>
</evidence>
<protein>
    <submittedName>
        <fullName evidence="2">FkbM family methyltransferase</fullName>
    </submittedName>
</protein>
<dbReference type="InterPro" id="IPR029063">
    <property type="entry name" value="SAM-dependent_MTases_sf"/>
</dbReference>